<dbReference type="AlphaFoldDB" id="A4S2Q4"/>
<keyword evidence="4 5" id="KW-0472">Membrane</keyword>
<protein>
    <submittedName>
        <fullName evidence="7">DMT family transporter: phosphate/phosphoenolpyruvate</fullName>
    </submittedName>
</protein>
<dbReference type="Proteomes" id="UP000001568">
    <property type="component" value="Chromosome 9"/>
</dbReference>
<evidence type="ECO:0000256" key="4">
    <source>
        <dbReference type="ARBA" id="ARBA00023136"/>
    </source>
</evidence>
<keyword evidence="2 5" id="KW-0812">Transmembrane</keyword>
<organism evidence="7 8">
    <name type="scientific">Ostreococcus lucimarinus (strain CCE9901)</name>
    <dbReference type="NCBI Taxonomy" id="436017"/>
    <lineage>
        <taxon>Eukaryota</taxon>
        <taxon>Viridiplantae</taxon>
        <taxon>Chlorophyta</taxon>
        <taxon>Mamiellophyceae</taxon>
        <taxon>Mamiellales</taxon>
        <taxon>Bathycoccaceae</taxon>
        <taxon>Ostreococcus</taxon>
    </lineage>
</organism>
<dbReference type="eggNOG" id="KOG1441">
    <property type="taxonomic scope" value="Eukaryota"/>
</dbReference>
<feature type="transmembrane region" description="Helical" evidence="5">
    <location>
        <begin position="16"/>
        <end position="36"/>
    </location>
</feature>
<evidence type="ECO:0000256" key="1">
    <source>
        <dbReference type="ARBA" id="ARBA00004141"/>
    </source>
</evidence>
<feature type="transmembrane region" description="Helical" evidence="5">
    <location>
        <begin position="48"/>
        <end position="69"/>
    </location>
</feature>
<reference evidence="7 8" key="1">
    <citation type="journal article" date="2007" name="Proc. Natl. Acad. Sci. U.S.A.">
        <title>The tiny eukaryote Ostreococcus provides genomic insights into the paradox of plankton speciation.</title>
        <authorList>
            <person name="Palenik B."/>
            <person name="Grimwood J."/>
            <person name="Aerts A."/>
            <person name="Rouze P."/>
            <person name="Salamov A."/>
            <person name="Putnam N."/>
            <person name="Dupont C."/>
            <person name="Jorgensen R."/>
            <person name="Derelle E."/>
            <person name="Rombauts S."/>
            <person name="Zhou K."/>
            <person name="Otillar R."/>
            <person name="Merchant S.S."/>
            <person name="Podell S."/>
            <person name="Gaasterland T."/>
            <person name="Napoli C."/>
            <person name="Gendler K."/>
            <person name="Manuell A."/>
            <person name="Tai V."/>
            <person name="Vallon O."/>
            <person name="Piganeau G."/>
            <person name="Jancek S."/>
            <person name="Heijde M."/>
            <person name="Jabbari K."/>
            <person name="Bowler C."/>
            <person name="Lohr M."/>
            <person name="Robbens S."/>
            <person name="Werner G."/>
            <person name="Dubchak I."/>
            <person name="Pazour G.J."/>
            <person name="Ren Q."/>
            <person name="Paulsen I."/>
            <person name="Delwiche C."/>
            <person name="Schmutz J."/>
            <person name="Rokhsar D."/>
            <person name="Van de Peer Y."/>
            <person name="Moreau H."/>
            <person name="Grigoriev I.V."/>
        </authorList>
    </citation>
    <scope>NUCLEOTIDE SEQUENCE [LARGE SCALE GENOMIC DNA]</scope>
    <source>
        <strain evidence="7 8">CCE9901</strain>
    </source>
</reference>
<evidence type="ECO:0000256" key="3">
    <source>
        <dbReference type="ARBA" id="ARBA00022989"/>
    </source>
</evidence>
<gene>
    <name evidence="7" type="ORF">OSTLU_34716</name>
</gene>
<proteinExistence type="predicted"/>
<dbReference type="PANTHER" id="PTHR11132">
    <property type="entry name" value="SOLUTE CARRIER FAMILY 35"/>
    <property type="match status" value="1"/>
</dbReference>
<keyword evidence="3 5" id="KW-1133">Transmembrane helix</keyword>
<dbReference type="OrthoDB" id="6418713at2759"/>
<keyword evidence="8" id="KW-1185">Reference proteome</keyword>
<dbReference type="OMA" id="GEIAFQW"/>
<feature type="transmembrane region" description="Helical" evidence="5">
    <location>
        <begin position="197"/>
        <end position="219"/>
    </location>
</feature>
<evidence type="ECO:0000259" key="6">
    <source>
        <dbReference type="Pfam" id="PF03151"/>
    </source>
</evidence>
<dbReference type="Pfam" id="PF03151">
    <property type="entry name" value="TPT"/>
    <property type="match status" value="1"/>
</dbReference>
<dbReference type="Gramene" id="ABO97866">
    <property type="protein sequence ID" value="ABO97866"/>
    <property type="gene ID" value="OSTLU_34716"/>
</dbReference>
<dbReference type="InterPro" id="IPR004853">
    <property type="entry name" value="Sugar_P_trans_dom"/>
</dbReference>
<dbReference type="EMBL" id="CP000589">
    <property type="protein sequence ID" value="ABO97866.1"/>
    <property type="molecule type" value="Genomic_DNA"/>
</dbReference>
<feature type="transmembrane region" description="Helical" evidence="5">
    <location>
        <begin position="239"/>
        <end position="258"/>
    </location>
</feature>
<accession>A4S2Q4</accession>
<dbReference type="HOGENOM" id="CLU_022332_3_1_1"/>
<evidence type="ECO:0000256" key="2">
    <source>
        <dbReference type="ARBA" id="ARBA00022692"/>
    </source>
</evidence>
<keyword evidence="7" id="KW-0670">Pyruvate</keyword>
<feature type="transmembrane region" description="Helical" evidence="5">
    <location>
        <begin position="278"/>
        <end position="307"/>
    </location>
</feature>
<feature type="transmembrane region" description="Helical" evidence="5">
    <location>
        <begin position="90"/>
        <end position="109"/>
    </location>
</feature>
<evidence type="ECO:0000313" key="8">
    <source>
        <dbReference type="Proteomes" id="UP000001568"/>
    </source>
</evidence>
<comment type="subcellular location">
    <subcellularLocation>
        <location evidence="1">Membrane</location>
        <topology evidence="1">Multi-pass membrane protein</topology>
    </subcellularLocation>
</comment>
<feature type="domain" description="Sugar phosphate transporter" evidence="6">
    <location>
        <begin position="20"/>
        <end position="307"/>
    </location>
</feature>
<dbReference type="GO" id="GO:0016020">
    <property type="term" value="C:membrane"/>
    <property type="evidence" value="ECO:0007669"/>
    <property type="project" value="UniProtKB-SubCell"/>
</dbReference>
<dbReference type="RefSeq" id="XP_001419573.1">
    <property type="nucleotide sequence ID" value="XM_001419536.1"/>
</dbReference>
<feature type="transmembrane region" description="Helical" evidence="5">
    <location>
        <begin position="143"/>
        <end position="160"/>
    </location>
</feature>
<dbReference type="KEGG" id="olu:OSTLU_34716"/>
<name>A4S2Q4_OSTLU</name>
<dbReference type="GeneID" id="5003571"/>
<sequence length="329" mass="36014">MGAIRQRFSRAHRAQCARAVILSLLWACASSSLIFLNNHLLRERGFSYPMMLCTMGMLSSWLIACALVHTGRVKLKHEAVVTRRWYARHILPIGSLGAVSLGFGNYVYLYLSVSFIQMLKSAVPAVTLVVMTTAGLEKLHGTTLLGVGIVTLGTFIAAYGEVKFSAIGVVMMIVSEFAEAIRMAFYQYVLGNLKFDLIEGLYVMGPAALLFLGLGIVMFELRDFLDNGAWYIPMDSPHHFFAAALLGFGVNYLTLGVIKATSGLTFKVMGQVKNAVVILLAVVIFGNPVTSIQLFGYTLSLVGFFIYQRGKSQQLVAAIRDRDAASAKE</sequence>
<dbReference type="InterPro" id="IPR050186">
    <property type="entry name" value="TPT_transporter"/>
</dbReference>
<evidence type="ECO:0000313" key="7">
    <source>
        <dbReference type="EMBL" id="ABO97866.1"/>
    </source>
</evidence>
<evidence type="ECO:0000256" key="5">
    <source>
        <dbReference type="SAM" id="Phobius"/>
    </source>
</evidence>